<dbReference type="EMBL" id="JAAVMX010000005">
    <property type="protein sequence ID" value="KAF4508307.1"/>
    <property type="molecule type" value="Genomic_DNA"/>
</dbReference>
<feature type="compositionally biased region" description="Acidic residues" evidence="1">
    <location>
        <begin position="320"/>
        <end position="331"/>
    </location>
</feature>
<evidence type="ECO:0000256" key="1">
    <source>
        <dbReference type="SAM" id="MobiDB-lite"/>
    </source>
</evidence>
<protein>
    <submittedName>
        <fullName evidence="2">Uncharacterized protein</fullName>
    </submittedName>
</protein>
<dbReference type="OrthoDB" id="1638493at2759"/>
<name>A0A8H4V4U0_9HYPO</name>
<keyword evidence="3" id="KW-1185">Reference proteome</keyword>
<sequence length="391" mass="45043">MGFFEQRRAAILLPALHRDFSPFEELLQVYTASENDIITQGGLYRPRMIIFKRFVGDSGLVLAHASQSRLALTEGLHDEFLPILKGRKPTLSTTNAPNAVFLTERDLDPLLSMCRLVRKWEELFPQMRWFHQPDMCRFLRPHEKLRFRRALYRWWLYGNYFHGEFPRPRMGHPEPLVADIRTSQMRFHCTGELLELMDLLEAVKDVILQYICPRLDQHQHQTLTPPPLVEAVGRSQSLATSWNDQSVWGRIVKTYTKLGPQELLYYFDNICSYPRNRLINEIRLDHPSFSFDQESIQIAIRCALDERRWLDTAPSLAEDDGGGIVDFDDERDSERAGLGDDASPDGSLPPGLKFVQTLSRYSPRGDDGSHLESHQRLTGFESRLTASTAAV</sequence>
<feature type="region of interest" description="Disordered" evidence="1">
    <location>
        <begin position="320"/>
        <end position="351"/>
    </location>
</feature>
<gene>
    <name evidence="2" type="ORF">G6O67_004707</name>
</gene>
<dbReference type="Proteomes" id="UP000557566">
    <property type="component" value="Unassembled WGS sequence"/>
</dbReference>
<accession>A0A8H4V4U0</accession>
<dbReference type="AlphaFoldDB" id="A0A8H4V4U0"/>
<evidence type="ECO:0000313" key="2">
    <source>
        <dbReference type="EMBL" id="KAF4508307.1"/>
    </source>
</evidence>
<reference evidence="2 3" key="1">
    <citation type="journal article" date="2020" name="Genome Biol. Evol.">
        <title>A new high-quality draft genome assembly of the Chinese cordyceps Ophiocordyceps sinensis.</title>
        <authorList>
            <person name="Shu R."/>
            <person name="Zhang J."/>
            <person name="Meng Q."/>
            <person name="Zhang H."/>
            <person name="Zhou G."/>
            <person name="Li M."/>
            <person name="Wu P."/>
            <person name="Zhao Y."/>
            <person name="Chen C."/>
            <person name="Qin Q."/>
        </authorList>
    </citation>
    <scope>NUCLEOTIDE SEQUENCE [LARGE SCALE GENOMIC DNA]</scope>
    <source>
        <strain evidence="2 3">IOZ07</strain>
    </source>
</reference>
<evidence type="ECO:0000313" key="3">
    <source>
        <dbReference type="Proteomes" id="UP000557566"/>
    </source>
</evidence>
<organism evidence="2 3">
    <name type="scientific">Ophiocordyceps sinensis</name>
    <dbReference type="NCBI Taxonomy" id="72228"/>
    <lineage>
        <taxon>Eukaryota</taxon>
        <taxon>Fungi</taxon>
        <taxon>Dikarya</taxon>
        <taxon>Ascomycota</taxon>
        <taxon>Pezizomycotina</taxon>
        <taxon>Sordariomycetes</taxon>
        <taxon>Hypocreomycetidae</taxon>
        <taxon>Hypocreales</taxon>
        <taxon>Ophiocordycipitaceae</taxon>
        <taxon>Ophiocordyceps</taxon>
    </lineage>
</organism>
<proteinExistence type="predicted"/>
<comment type="caution">
    <text evidence="2">The sequence shown here is derived from an EMBL/GenBank/DDBJ whole genome shotgun (WGS) entry which is preliminary data.</text>
</comment>